<proteinExistence type="predicted"/>
<protein>
    <submittedName>
        <fullName evidence="4">Uncharacterized protein</fullName>
    </submittedName>
</protein>
<dbReference type="Gene3D" id="1.25.40.10">
    <property type="entry name" value="Tetratricopeptide repeat domain"/>
    <property type="match status" value="1"/>
</dbReference>
<evidence type="ECO:0000256" key="1">
    <source>
        <dbReference type="ARBA" id="ARBA00022737"/>
    </source>
</evidence>
<comment type="caution">
    <text evidence="4">The sequence shown here is derived from an EMBL/GenBank/DDBJ whole genome shotgun (WGS) entry which is preliminary data.</text>
</comment>
<dbReference type="InterPro" id="IPR050498">
    <property type="entry name" value="Ycf3"/>
</dbReference>
<gene>
    <name evidence="4" type="ORF">RND81_11G236800</name>
</gene>
<keyword evidence="1" id="KW-0677">Repeat</keyword>
<keyword evidence="3" id="KW-0472">Membrane</keyword>
<evidence type="ECO:0000256" key="3">
    <source>
        <dbReference type="SAM" id="Phobius"/>
    </source>
</evidence>
<dbReference type="SUPFAM" id="SSF48452">
    <property type="entry name" value="TPR-like"/>
    <property type="match status" value="1"/>
</dbReference>
<reference evidence="4" key="1">
    <citation type="submission" date="2024-03" db="EMBL/GenBank/DDBJ databases">
        <title>WGS assembly of Saponaria officinalis var. Norfolk2.</title>
        <authorList>
            <person name="Jenkins J."/>
            <person name="Shu S."/>
            <person name="Grimwood J."/>
            <person name="Barry K."/>
            <person name="Goodstein D."/>
            <person name="Schmutz J."/>
            <person name="Leebens-Mack J."/>
            <person name="Osbourn A."/>
        </authorList>
    </citation>
    <scope>NUCLEOTIDE SEQUENCE [LARGE SCALE GENOMIC DNA]</scope>
    <source>
        <strain evidence="4">JIC</strain>
    </source>
</reference>
<dbReference type="InterPro" id="IPR011990">
    <property type="entry name" value="TPR-like_helical_dom_sf"/>
</dbReference>
<dbReference type="PROSITE" id="PS50293">
    <property type="entry name" value="TPR_REGION"/>
    <property type="match status" value="1"/>
</dbReference>
<accession>A0AAW1HR33</accession>
<keyword evidence="3" id="KW-1133">Transmembrane helix</keyword>
<evidence type="ECO:0000313" key="5">
    <source>
        <dbReference type="Proteomes" id="UP001443914"/>
    </source>
</evidence>
<dbReference type="Proteomes" id="UP001443914">
    <property type="component" value="Unassembled WGS sequence"/>
</dbReference>
<feature type="transmembrane region" description="Helical" evidence="3">
    <location>
        <begin position="7"/>
        <end position="27"/>
    </location>
</feature>
<dbReference type="EMBL" id="JBDFQZ010000011">
    <property type="protein sequence ID" value="KAK9678848.1"/>
    <property type="molecule type" value="Genomic_DNA"/>
</dbReference>
<keyword evidence="3" id="KW-0812">Transmembrane</keyword>
<dbReference type="AlphaFoldDB" id="A0AAW1HR33"/>
<evidence type="ECO:0000256" key="2">
    <source>
        <dbReference type="ARBA" id="ARBA00022803"/>
    </source>
</evidence>
<keyword evidence="5" id="KW-1185">Reference proteome</keyword>
<sequence length="214" mass="23331">MELAADTLIQAAFLALTLGIFLIIYNFPKKTLTKLRSNNRASIQTNRHFLQGAHLLSRARSTRNKATSATLADAALAEADKALAIQPKNAAAHILRGLVLDFLGRRAAALRSLDMALTTPAVKTLSEREKGDALVKRAEIQMAVNKRRRVDSAMTDLIEAVGLTRDNSKAYSLLGQCYEIKGVKDEEAVKAFSRALELDPLCDSARQGLARLTS</sequence>
<name>A0AAW1HR33_SAPOF</name>
<dbReference type="PANTHER" id="PTHR44858">
    <property type="entry name" value="TETRATRICOPEPTIDE REPEAT PROTEIN 6"/>
    <property type="match status" value="1"/>
</dbReference>
<organism evidence="4 5">
    <name type="scientific">Saponaria officinalis</name>
    <name type="common">Common soapwort</name>
    <name type="synonym">Lychnis saponaria</name>
    <dbReference type="NCBI Taxonomy" id="3572"/>
    <lineage>
        <taxon>Eukaryota</taxon>
        <taxon>Viridiplantae</taxon>
        <taxon>Streptophyta</taxon>
        <taxon>Embryophyta</taxon>
        <taxon>Tracheophyta</taxon>
        <taxon>Spermatophyta</taxon>
        <taxon>Magnoliopsida</taxon>
        <taxon>eudicotyledons</taxon>
        <taxon>Gunneridae</taxon>
        <taxon>Pentapetalae</taxon>
        <taxon>Caryophyllales</taxon>
        <taxon>Caryophyllaceae</taxon>
        <taxon>Caryophylleae</taxon>
        <taxon>Saponaria</taxon>
    </lineage>
</organism>
<dbReference type="PANTHER" id="PTHR44858:SF1">
    <property type="entry name" value="UDP-N-ACETYLGLUCOSAMINE--PEPTIDE N-ACETYLGLUCOSAMINYLTRANSFERASE SPINDLY-RELATED"/>
    <property type="match status" value="1"/>
</dbReference>
<evidence type="ECO:0000313" key="4">
    <source>
        <dbReference type="EMBL" id="KAK9678848.1"/>
    </source>
</evidence>
<keyword evidence="2" id="KW-0802">TPR repeat</keyword>